<keyword evidence="1" id="KW-0472">Membrane</keyword>
<gene>
    <name evidence="2" type="ordered locus">Caci_3011</name>
</gene>
<evidence type="ECO:0000256" key="1">
    <source>
        <dbReference type="SAM" id="Phobius"/>
    </source>
</evidence>
<dbReference type="Pfam" id="PF10269">
    <property type="entry name" value="Tmemb_185A"/>
    <property type="match status" value="1"/>
</dbReference>
<evidence type="ECO:0000313" key="3">
    <source>
        <dbReference type="Proteomes" id="UP000000851"/>
    </source>
</evidence>
<keyword evidence="1" id="KW-0812">Transmembrane</keyword>
<protein>
    <recommendedName>
        <fullName evidence="4">Transmembrane Fragile-X-F protein</fullName>
    </recommendedName>
</protein>
<dbReference type="RefSeq" id="WP_012787213.1">
    <property type="nucleotide sequence ID" value="NC_013131.1"/>
</dbReference>
<evidence type="ECO:0000313" key="2">
    <source>
        <dbReference type="EMBL" id="ACU71920.1"/>
    </source>
</evidence>
<keyword evidence="1" id="KW-1133">Transmembrane helix</keyword>
<dbReference type="AlphaFoldDB" id="C7Q4F1"/>
<accession>C7Q4F1</accession>
<name>C7Q4F1_CATAD</name>
<dbReference type="InParanoid" id="C7Q4F1"/>
<organism evidence="2 3">
    <name type="scientific">Catenulispora acidiphila (strain DSM 44928 / JCM 14897 / NBRC 102108 / NRRL B-24433 / ID139908)</name>
    <dbReference type="NCBI Taxonomy" id="479433"/>
    <lineage>
        <taxon>Bacteria</taxon>
        <taxon>Bacillati</taxon>
        <taxon>Actinomycetota</taxon>
        <taxon>Actinomycetes</taxon>
        <taxon>Catenulisporales</taxon>
        <taxon>Catenulisporaceae</taxon>
        <taxon>Catenulispora</taxon>
    </lineage>
</organism>
<dbReference type="KEGG" id="cai:Caci_3011"/>
<sequence>MSDSNSTTSGGLGFTGALTILFIALKLTHVLSWSWWWVLSPLWISAAAAIAVIGLVLLGAFIVETVKDRRKGVKMRGVK</sequence>
<keyword evidence="3" id="KW-1185">Reference proteome</keyword>
<dbReference type="HOGENOM" id="CLU_201927_0_0_11"/>
<dbReference type="eggNOG" id="ENOG50325FJ">
    <property type="taxonomic scope" value="Bacteria"/>
</dbReference>
<dbReference type="Proteomes" id="UP000000851">
    <property type="component" value="Chromosome"/>
</dbReference>
<dbReference type="STRING" id="479433.Caci_3011"/>
<feature type="transmembrane region" description="Helical" evidence="1">
    <location>
        <begin position="42"/>
        <end position="66"/>
    </location>
</feature>
<reference evidence="2 3" key="1">
    <citation type="journal article" date="2009" name="Stand. Genomic Sci.">
        <title>Complete genome sequence of Catenulispora acidiphila type strain (ID 139908).</title>
        <authorList>
            <person name="Copeland A."/>
            <person name="Lapidus A."/>
            <person name="Glavina Del Rio T."/>
            <person name="Nolan M."/>
            <person name="Lucas S."/>
            <person name="Chen F."/>
            <person name="Tice H."/>
            <person name="Cheng J.F."/>
            <person name="Bruce D."/>
            <person name="Goodwin L."/>
            <person name="Pitluck S."/>
            <person name="Mikhailova N."/>
            <person name="Pati A."/>
            <person name="Ivanova N."/>
            <person name="Mavromatis K."/>
            <person name="Chen A."/>
            <person name="Palaniappan K."/>
            <person name="Chain P."/>
            <person name="Land M."/>
            <person name="Hauser L."/>
            <person name="Chang Y.J."/>
            <person name="Jeffries C.D."/>
            <person name="Chertkov O."/>
            <person name="Brettin T."/>
            <person name="Detter J.C."/>
            <person name="Han C."/>
            <person name="Ali Z."/>
            <person name="Tindall B.J."/>
            <person name="Goker M."/>
            <person name="Bristow J."/>
            <person name="Eisen J.A."/>
            <person name="Markowitz V."/>
            <person name="Hugenholtz P."/>
            <person name="Kyrpides N.C."/>
            <person name="Klenk H.P."/>
        </authorList>
    </citation>
    <scope>NUCLEOTIDE SEQUENCE [LARGE SCALE GENOMIC DNA]</scope>
    <source>
        <strain evidence="3">DSM 44928 / JCM 14897 / NBRC 102108 / NRRL B-24433 / ID139908</strain>
    </source>
</reference>
<dbReference type="EMBL" id="CP001700">
    <property type="protein sequence ID" value="ACU71920.1"/>
    <property type="molecule type" value="Genomic_DNA"/>
</dbReference>
<feature type="transmembrane region" description="Helical" evidence="1">
    <location>
        <begin position="12"/>
        <end position="36"/>
    </location>
</feature>
<dbReference type="InterPro" id="IPR019396">
    <property type="entry name" value="TM_Fragile-X-F-assoc"/>
</dbReference>
<proteinExistence type="predicted"/>
<evidence type="ECO:0008006" key="4">
    <source>
        <dbReference type="Google" id="ProtNLM"/>
    </source>
</evidence>